<dbReference type="Proteomes" id="UP000789570">
    <property type="component" value="Unassembled WGS sequence"/>
</dbReference>
<evidence type="ECO:0000256" key="2">
    <source>
        <dbReference type="ARBA" id="ARBA00022598"/>
    </source>
</evidence>
<dbReference type="InterPro" id="IPR024107">
    <property type="entry name" value="Tyr-tRNA-ligase_bac_1"/>
</dbReference>
<evidence type="ECO:0000256" key="10">
    <source>
        <dbReference type="PROSITE-ProRule" id="PRU00182"/>
    </source>
</evidence>
<dbReference type="Pfam" id="PF22421">
    <property type="entry name" value="SYY_C-terminal"/>
    <property type="match status" value="1"/>
</dbReference>
<keyword evidence="3 11" id="KW-0547">Nucleotide-binding</keyword>
<comment type="caution">
    <text evidence="13">The sequence shown here is derived from an EMBL/GenBank/DDBJ whole genome shotgun (WGS) entry which is preliminary data.</text>
</comment>
<dbReference type="Pfam" id="PF00579">
    <property type="entry name" value="tRNA-synt_1b"/>
    <property type="match status" value="1"/>
</dbReference>
<evidence type="ECO:0000256" key="7">
    <source>
        <dbReference type="ARBA" id="ARBA00023146"/>
    </source>
</evidence>
<feature type="domain" description="RNA-binding S4" evidence="12">
    <location>
        <begin position="433"/>
        <end position="495"/>
    </location>
</feature>
<evidence type="ECO:0000313" key="13">
    <source>
        <dbReference type="EMBL" id="CAG8561563.1"/>
    </source>
</evidence>
<dbReference type="InterPro" id="IPR001412">
    <property type="entry name" value="aa-tRNA-synth_I_CS"/>
</dbReference>
<dbReference type="CDD" id="cd00165">
    <property type="entry name" value="S4"/>
    <property type="match status" value="1"/>
</dbReference>
<keyword evidence="7 11" id="KW-0030">Aminoacyl-tRNA synthetase</keyword>
<name>A0A9N9BF23_9GLOM</name>
<evidence type="ECO:0000256" key="6">
    <source>
        <dbReference type="ARBA" id="ARBA00022917"/>
    </source>
</evidence>
<dbReference type="GO" id="GO:0005739">
    <property type="term" value="C:mitochondrion"/>
    <property type="evidence" value="ECO:0007669"/>
    <property type="project" value="TreeGrafter"/>
</dbReference>
<dbReference type="OrthoDB" id="337870at2759"/>
<evidence type="ECO:0000256" key="5">
    <source>
        <dbReference type="ARBA" id="ARBA00022884"/>
    </source>
</evidence>
<dbReference type="SMART" id="SM00363">
    <property type="entry name" value="S4"/>
    <property type="match status" value="1"/>
</dbReference>
<dbReference type="Gene3D" id="3.10.290.10">
    <property type="entry name" value="RNA-binding S4 domain"/>
    <property type="match status" value="1"/>
</dbReference>
<sequence length="501" mass="57242">MIKSKRIFQSIKINTFPHVSRNILSWFHYNTSIRYFTQKNTNVVEELKKRDLVNALTRFRISFFVNDFFYVWGRFMIENGPDIINQVKNRSTIYCGVDPTAPSLHLGNLLTLIGLLHFHIHGHRTIALIGGATGSIGDPSGRKTERQPLSFSTIEDNSAAIDNQIRQIFINGKRYASRRGFKMGDEPDNVIILNNLEWFRKMSALELLNDIGRYARVGTMLMRDSVKSRMENTGGISFTEFSYQLLQAYDFWHLYHYHQCRIQLGGSDQWGNITAGIDLIHKKRPDLASSDYTTAFGITIPLLLTSTGEKFGKSAGNAIWLDDKMTSAYEFYQYFMKVADADVAKYLRMFTILSVEEIDEIAKIHMKHHGQEKLASEITELVHGVAGLQRAQLATKVLFGGPLENIRGHELIEAFLHDSQRLTSVYRNEILNCTIDRVVVTTGICKSRNEANKLIKVGGLYLNNQRINEPHRKVIENDLLDGMVCVLRTGKSNYHLIRIIE</sequence>
<keyword evidence="2 11" id="KW-0436">Ligase</keyword>
<dbReference type="EC" id="6.1.1.1" evidence="1 11"/>
<dbReference type="PROSITE" id="PS50889">
    <property type="entry name" value="S4"/>
    <property type="match status" value="1"/>
</dbReference>
<evidence type="ECO:0000256" key="4">
    <source>
        <dbReference type="ARBA" id="ARBA00022840"/>
    </source>
</evidence>
<proteinExistence type="inferred from homology"/>
<evidence type="ECO:0000256" key="1">
    <source>
        <dbReference type="ARBA" id="ARBA00013160"/>
    </source>
</evidence>
<evidence type="ECO:0000256" key="3">
    <source>
        <dbReference type="ARBA" id="ARBA00022741"/>
    </source>
</evidence>
<dbReference type="EMBL" id="CAJVPQ010001616">
    <property type="protein sequence ID" value="CAG8561563.1"/>
    <property type="molecule type" value="Genomic_DNA"/>
</dbReference>
<dbReference type="SUPFAM" id="SSF55174">
    <property type="entry name" value="Alpha-L RNA-binding motif"/>
    <property type="match status" value="1"/>
</dbReference>
<accession>A0A9N9BF23</accession>
<gene>
    <name evidence="13" type="ORF">FCALED_LOCUS6626</name>
</gene>
<dbReference type="PANTHER" id="PTHR11766">
    <property type="entry name" value="TYROSYL-TRNA SYNTHETASE"/>
    <property type="match status" value="1"/>
</dbReference>
<dbReference type="InterPro" id="IPR036986">
    <property type="entry name" value="S4_RNA-bd_sf"/>
</dbReference>
<dbReference type="InterPro" id="IPR014729">
    <property type="entry name" value="Rossmann-like_a/b/a_fold"/>
</dbReference>
<dbReference type="InterPro" id="IPR054608">
    <property type="entry name" value="SYY-like_C"/>
</dbReference>
<dbReference type="GO" id="GO:0004831">
    <property type="term" value="F:tyrosine-tRNA ligase activity"/>
    <property type="evidence" value="ECO:0007669"/>
    <property type="project" value="UniProtKB-EC"/>
</dbReference>
<evidence type="ECO:0000256" key="11">
    <source>
        <dbReference type="RuleBase" id="RU361234"/>
    </source>
</evidence>
<evidence type="ECO:0000256" key="9">
    <source>
        <dbReference type="ARBA" id="ARBA00048248"/>
    </source>
</evidence>
<evidence type="ECO:0000256" key="8">
    <source>
        <dbReference type="ARBA" id="ARBA00033323"/>
    </source>
</evidence>
<keyword evidence="5 10" id="KW-0694">RNA-binding</keyword>
<reference evidence="13" key="1">
    <citation type="submission" date="2021-06" db="EMBL/GenBank/DDBJ databases">
        <authorList>
            <person name="Kallberg Y."/>
            <person name="Tangrot J."/>
            <person name="Rosling A."/>
        </authorList>
    </citation>
    <scope>NUCLEOTIDE SEQUENCE</scope>
    <source>
        <strain evidence="13">UK204</strain>
    </source>
</reference>
<dbReference type="GO" id="GO:0003723">
    <property type="term" value="F:RNA binding"/>
    <property type="evidence" value="ECO:0007669"/>
    <property type="project" value="UniProtKB-KW"/>
</dbReference>
<dbReference type="InterPro" id="IPR024088">
    <property type="entry name" value="Tyr-tRNA-ligase_bac-type"/>
</dbReference>
<keyword evidence="14" id="KW-1185">Reference proteome</keyword>
<dbReference type="FunFam" id="1.10.240.10:FF:000001">
    <property type="entry name" value="Tyrosine--tRNA ligase"/>
    <property type="match status" value="1"/>
</dbReference>
<dbReference type="InterPro" id="IPR002305">
    <property type="entry name" value="aa-tRNA-synth_Ic"/>
</dbReference>
<dbReference type="Gene3D" id="1.10.240.10">
    <property type="entry name" value="Tyrosyl-Transfer RNA Synthetase"/>
    <property type="match status" value="1"/>
</dbReference>
<dbReference type="GO" id="GO:0005829">
    <property type="term" value="C:cytosol"/>
    <property type="evidence" value="ECO:0007669"/>
    <property type="project" value="TreeGrafter"/>
</dbReference>
<dbReference type="SUPFAM" id="SSF52374">
    <property type="entry name" value="Nucleotidylyl transferase"/>
    <property type="match status" value="1"/>
</dbReference>
<organism evidence="13 14">
    <name type="scientific">Funneliformis caledonium</name>
    <dbReference type="NCBI Taxonomy" id="1117310"/>
    <lineage>
        <taxon>Eukaryota</taxon>
        <taxon>Fungi</taxon>
        <taxon>Fungi incertae sedis</taxon>
        <taxon>Mucoromycota</taxon>
        <taxon>Glomeromycotina</taxon>
        <taxon>Glomeromycetes</taxon>
        <taxon>Glomerales</taxon>
        <taxon>Glomeraceae</taxon>
        <taxon>Funneliformis</taxon>
    </lineage>
</organism>
<dbReference type="GO" id="GO:0005524">
    <property type="term" value="F:ATP binding"/>
    <property type="evidence" value="ECO:0007669"/>
    <property type="project" value="UniProtKB-KW"/>
</dbReference>
<keyword evidence="6 11" id="KW-0648">Protein biosynthesis</keyword>
<dbReference type="CDD" id="cd00805">
    <property type="entry name" value="TyrRS_core"/>
    <property type="match status" value="1"/>
</dbReference>
<dbReference type="InterPro" id="IPR002942">
    <property type="entry name" value="S4_RNA-bd"/>
</dbReference>
<evidence type="ECO:0000313" key="14">
    <source>
        <dbReference type="Proteomes" id="UP000789570"/>
    </source>
</evidence>
<comment type="similarity">
    <text evidence="11">Belongs to the class-I aminoacyl-tRNA synthetase family.</text>
</comment>
<dbReference type="PRINTS" id="PR01040">
    <property type="entry name" value="TRNASYNTHTYR"/>
</dbReference>
<dbReference type="PANTHER" id="PTHR11766:SF0">
    <property type="entry name" value="TYROSINE--TRNA LIGASE, MITOCHONDRIAL"/>
    <property type="match status" value="1"/>
</dbReference>
<comment type="catalytic activity">
    <reaction evidence="9 11">
        <text>tRNA(Tyr) + L-tyrosine + ATP = L-tyrosyl-tRNA(Tyr) + AMP + diphosphate + H(+)</text>
        <dbReference type="Rhea" id="RHEA:10220"/>
        <dbReference type="Rhea" id="RHEA-COMP:9706"/>
        <dbReference type="Rhea" id="RHEA-COMP:9707"/>
        <dbReference type="ChEBI" id="CHEBI:15378"/>
        <dbReference type="ChEBI" id="CHEBI:30616"/>
        <dbReference type="ChEBI" id="CHEBI:33019"/>
        <dbReference type="ChEBI" id="CHEBI:58315"/>
        <dbReference type="ChEBI" id="CHEBI:78442"/>
        <dbReference type="ChEBI" id="CHEBI:78536"/>
        <dbReference type="ChEBI" id="CHEBI:456215"/>
        <dbReference type="EC" id="6.1.1.1"/>
    </reaction>
</comment>
<dbReference type="Gene3D" id="3.40.50.620">
    <property type="entry name" value="HUPs"/>
    <property type="match status" value="1"/>
</dbReference>
<dbReference type="AlphaFoldDB" id="A0A9N9BF23"/>
<dbReference type="NCBIfam" id="TIGR00234">
    <property type="entry name" value="tyrS"/>
    <property type="match status" value="1"/>
</dbReference>
<dbReference type="PROSITE" id="PS00178">
    <property type="entry name" value="AA_TRNA_LIGASE_I"/>
    <property type="match status" value="1"/>
</dbReference>
<dbReference type="HAMAP" id="MF_02006">
    <property type="entry name" value="Tyr_tRNA_synth_type1"/>
    <property type="match status" value="1"/>
</dbReference>
<dbReference type="InterPro" id="IPR002307">
    <property type="entry name" value="Tyr-tRNA-ligase"/>
</dbReference>
<dbReference type="GO" id="GO:0006437">
    <property type="term" value="P:tyrosyl-tRNA aminoacylation"/>
    <property type="evidence" value="ECO:0007669"/>
    <property type="project" value="InterPro"/>
</dbReference>
<evidence type="ECO:0000259" key="12">
    <source>
        <dbReference type="SMART" id="SM00363"/>
    </source>
</evidence>
<protein>
    <recommendedName>
        <fullName evidence="1 11">Tyrosine--tRNA ligase</fullName>
        <ecNumber evidence="1 11">6.1.1.1</ecNumber>
    </recommendedName>
    <alternativeName>
        <fullName evidence="8 11">Tyrosyl-tRNA synthetase</fullName>
    </alternativeName>
</protein>
<keyword evidence="4 11" id="KW-0067">ATP-binding</keyword>